<protein>
    <submittedName>
        <fullName evidence="3">von Willebrand factor type A</fullName>
    </submittedName>
</protein>
<dbReference type="GeneID" id="8383523"/>
<dbReference type="eggNOG" id="arCOG02900">
    <property type="taxonomic scope" value="Archaea"/>
</dbReference>
<dbReference type="PANTHER" id="PTHR10579">
    <property type="entry name" value="CALCIUM-ACTIVATED CHLORIDE CHANNEL REGULATOR"/>
    <property type="match status" value="1"/>
</dbReference>
<dbReference type="SMART" id="SM00327">
    <property type="entry name" value="VWA"/>
    <property type="match status" value="1"/>
</dbReference>
<dbReference type="Gene3D" id="3.40.50.410">
    <property type="entry name" value="von Willebrand factor, type A domain"/>
    <property type="match status" value="1"/>
</dbReference>
<accession>C7NN24</accession>
<dbReference type="PROSITE" id="PS50234">
    <property type="entry name" value="VWFA"/>
    <property type="match status" value="1"/>
</dbReference>
<dbReference type="SUPFAM" id="SSF53300">
    <property type="entry name" value="vWA-like"/>
    <property type="match status" value="1"/>
</dbReference>
<dbReference type="Proteomes" id="UP000002071">
    <property type="component" value="Chromosome"/>
</dbReference>
<dbReference type="PANTHER" id="PTHR10579:SF43">
    <property type="entry name" value="ZINC FINGER (C3HC4-TYPE RING FINGER) FAMILY PROTEIN"/>
    <property type="match status" value="1"/>
</dbReference>
<dbReference type="AlphaFoldDB" id="C7NN24"/>
<gene>
    <name evidence="3" type="ordered locus">Huta_1248</name>
</gene>
<sequence length="592" mass="63973">MASNRRQYLRLCAAGAGGALAGCAGLFTDPKSTENDGIPGNTDTDDDPETPGSTDTGELIDDWQYDPQEQAEVANTSSGVLQSSGGNGAAAGGGGSGDLGFAVGGASNVADFRRNVEEEYLPLPDSLPVEGLFYNYYFDTGGTGECSSLFCPSYATAITADPLGESTGRYFTVGLNSTLDTSTFERKRLDVVIVLDISGSMGSQFDQYYYDRFGNRHTVEEGDSRSKMAVAKDALVALTEQLHPDDRVGVVLFNNEPTVAKPLRDVETTDMDAIRGHIREDIEAGGGTNIADGMAEAADMLGEYADSDPTEAETRQIVITDAMPNTGQTDDQALQDRLAGYAEDGIHTSFVGVGVDFNPELVDEITAVRGANYRSVHSAEDFETYLGEEFEYMVTPLVYDLSVELDAADAEIATVYGSTAAEDATDELLSVNTLFPSPKSDGETRGGVVLVKLDGEASGDMTLRASWEDRSGSTDETTRTIEFPEEPPEYFANTGIRKAVLLARYADLLKNWMVHERDPDRVAVTSDDEIGVPPEDLPLGEWEQQSQPLAVSSPYESRIERFRAYFEEEADSIGDDELTQELDMMRKILQAA</sequence>
<feature type="domain" description="VWFA" evidence="2">
    <location>
        <begin position="190"/>
        <end position="393"/>
    </location>
</feature>
<dbReference type="InterPro" id="IPR051266">
    <property type="entry name" value="CLCR"/>
</dbReference>
<dbReference type="HOGENOM" id="CLU_024783_0_0_2"/>
<feature type="compositionally biased region" description="Polar residues" evidence="1">
    <location>
        <begin position="73"/>
        <end position="84"/>
    </location>
</feature>
<dbReference type="OrthoDB" id="156864at2157"/>
<evidence type="ECO:0000256" key="1">
    <source>
        <dbReference type="SAM" id="MobiDB-lite"/>
    </source>
</evidence>
<name>C7NN24_HALUD</name>
<reference evidence="3 4" key="1">
    <citation type="journal article" date="2009" name="Stand. Genomic Sci.">
        <title>Complete genome sequence of Halorhabdus utahensis type strain (AX-2).</title>
        <authorList>
            <person name="Anderson I."/>
            <person name="Tindall B.J."/>
            <person name="Pomrenke H."/>
            <person name="Goker M."/>
            <person name="Lapidus A."/>
            <person name="Nolan M."/>
            <person name="Copeland A."/>
            <person name="Glavina Del Rio T."/>
            <person name="Chen F."/>
            <person name="Tice H."/>
            <person name="Cheng J.F."/>
            <person name="Lucas S."/>
            <person name="Chertkov O."/>
            <person name="Bruce D."/>
            <person name="Brettin T."/>
            <person name="Detter J.C."/>
            <person name="Han C."/>
            <person name="Goodwin L."/>
            <person name="Land M."/>
            <person name="Hauser L."/>
            <person name="Chang Y.J."/>
            <person name="Jeffries C.D."/>
            <person name="Pitluck S."/>
            <person name="Pati A."/>
            <person name="Mavromatis K."/>
            <person name="Ivanova N."/>
            <person name="Ovchinnikova G."/>
            <person name="Chen A."/>
            <person name="Palaniappan K."/>
            <person name="Chain P."/>
            <person name="Rohde M."/>
            <person name="Bristow J."/>
            <person name="Eisen J.A."/>
            <person name="Markowitz V."/>
            <person name="Hugenholtz P."/>
            <person name="Kyrpides N.C."/>
            <person name="Klenk H.P."/>
        </authorList>
    </citation>
    <scope>NUCLEOTIDE SEQUENCE [LARGE SCALE GENOMIC DNA]</scope>
    <source>
        <strain evidence="4">DSM 12940 / JCM 11049 / AX-2</strain>
    </source>
</reference>
<proteinExistence type="predicted"/>
<dbReference type="KEGG" id="hut:Huta_1248"/>
<dbReference type="EMBL" id="CP001687">
    <property type="protein sequence ID" value="ACV11424.1"/>
    <property type="molecule type" value="Genomic_DNA"/>
</dbReference>
<dbReference type="InterPro" id="IPR036465">
    <property type="entry name" value="vWFA_dom_sf"/>
</dbReference>
<dbReference type="InterPro" id="IPR002035">
    <property type="entry name" value="VWF_A"/>
</dbReference>
<dbReference type="PROSITE" id="PS51257">
    <property type="entry name" value="PROKAR_LIPOPROTEIN"/>
    <property type="match status" value="1"/>
</dbReference>
<evidence type="ECO:0000313" key="3">
    <source>
        <dbReference type="EMBL" id="ACV11424.1"/>
    </source>
</evidence>
<keyword evidence="4" id="KW-1185">Reference proteome</keyword>
<organism evidence="3 4">
    <name type="scientific">Halorhabdus utahensis (strain DSM 12940 / JCM 11049 / AX-2)</name>
    <dbReference type="NCBI Taxonomy" id="519442"/>
    <lineage>
        <taxon>Archaea</taxon>
        <taxon>Methanobacteriati</taxon>
        <taxon>Methanobacteriota</taxon>
        <taxon>Stenosarchaea group</taxon>
        <taxon>Halobacteria</taxon>
        <taxon>Halobacteriales</taxon>
        <taxon>Haloarculaceae</taxon>
        <taxon>Halorhabdus</taxon>
    </lineage>
</organism>
<evidence type="ECO:0000313" key="4">
    <source>
        <dbReference type="Proteomes" id="UP000002071"/>
    </source>
</evidence>
<dbReference type="STRING" id="519442.Huta_1248"/>
<feature type="region of interest" description="Disordered" evidence="1">
    <location>
        <begin position="73"/>
        <end position="92"/>
    </location>
</feature>
<evidence type="ECO:0000259" key="2">
    <source>
        <dbReference type="PROSITE" id="PS50234"/>
    </source>
</evidence>
<feature type="region of interest" description="Disordered" evidence="1">
    <location>
        <begin position="31"/>
        <end position="60"/>
    </location>
</feature>
<dbReference type="RefSeq" id="WP_015788998.1">
    <property type="nucleotide sequence ID" value="NC_013158.1"/>
</dbReference>
<dbReference type="Pfam" id="PF00092">
    <property type="entry name" value="VWA"/>
    <property type="match status" value="1"/>
</dbReference>